<dbReference type="Gene3D" id="2.40.50.140">
    <property type="entry name" value="Nucleic acid-binding proteins"/>
    <property type="match status" value="5"/>
</dbReference>
<dbReference type="SUPFAM" id="SSF50249">
    <property type="entry name" value="Nucleic acid-binding proteins"/>
    <property type="match status" value="6"/>
</dbReference>
<dbReference type="GO" id="GO:0006412">
    <property type="term" value="P:translation"/>
    <property type="evidence" value="ECO:0007669"/>
    <property type="project" value="InterPro"/>
</dbReference>
<accession>A0A6B2K449</accession>
<dbReference type="NCBIfam" id="NF004955">
    <property type="entry name" value="PRK06299.1-5"/>
    <property type="match status" value="1"/>
</dbReference>
<dbReference type="AlphaFoldDB" id="A0A6B2K449"/>
<dbReference type="PANTHER" id="PTHR10724">
    <property type="entry name" value="30S RIBOSOMAL PROTEIN S1"/>
    <property type="match status" value="1"/>
</dbReference>
<name>A0A6B2K449_9RHOB</name>
<evidence type="ECO:0000256" key="6">
    <source>
        <dbReference type="ARBA" id="ARBA00025604"/>
    </source>
</evidence>
<keyword evidence="5 7" id="KW-0687">Ribonucleoprotein</keyword>
<reference evidence="10 11" key="1">
    <citation type="submission" date="2020-02" db="EMBL/GenBank/DDBJ databases">
        <title>Pseudoroseicyclus tamarix, sp. nov., isolated from offshore sediment of a Tamarix chinensis forest.</title>
        <authorList>
            <person name="Gai Y."/>
        </authorList>
    </citation>
    <scope>NUCLEOTIDE SEQUENCE [LARGE SCALE GENOMIC DNA]</scope>
    <source>
        <strain evidence="10 11">CLL3-39</strain>
    </source>
</reference>
<keyword evidence="4 7" id="KW-0689">Ribosomal protein</keyword>
<dbReference type="Proteomes" id="UP000474757">
    <property type="component" value="Unassembled WGS sequence"/>
</dbReference>
<evidence type="ECO:0000256" key="7">
    <source>
        <dbReference type="PIRNR" id="PIRNR002111"/>
    </source>
</evidence>
<keyword evidence="11" id="KW-1185">Reference proteome</keyword>
<dbReference type="FunFam" id="2.40.50.140:FF:000018">
    <property type="entry name" value="30S ribosomal protein S1"/>
    <property type="match status" value="1"/>
</dbReference>
<dbReference type="CDD" id="cd05687">
    <property type="entry name" value="S1_RPS1_repeat_ec1_hs1"/>
    <property type="match status" value="1"/>
</dbReference>
<dbReference type="PIRSF" id="PIRSF002111">
    <property type="entry name" value="RpsA"/>
    <property type="match status" value="1"/>
</dbReference>
<dbReference type="CDD" id="cd05688">
    <property type="entry name" value="S1_RPS1_repeat_ec3"/>
    <property type="match status" value="1"/>
</dbReference>
<evidence type="ECO:0000256" key="5">
    <source>
        <dbReference type="ARBA" id="ARBA00023274"/>
    </source>
</evidence>
<keyword evidence="3 7" id="KW-0694">RNA-binding</keyword>
<dbReference type="Pfam" id="PF00575">
    <property type="entry name" value="S1"/>
    <property type="match status" value="6"/>
</dbReference>
<comment type="caution">
    <text evidence="10">The sequence shown here is derived from an EMBL/GenBank/DDBJ whole genome shotgun (WGS) entry which is preliminary data.</text>
</comment>
<gene>
    <name evidence="10" type="primary">rpsA</name>
    <name evidence="10" type="ORF">GZA08_10715</name>
</gene>
<dbReference type="PRINTS" id="PR00681">
    <property type="entry name" value="RIBOSOMALS1"/>
</dbReference>
<keyword evidence="2" id="KW-0677">Repeat</keyword>
<evidence type="ECO:0000256" key="3">
    <source>
        <dbReference type="ARBA" id="ARBA00022884"/>
    </source>
</evidence>
<dbReference type="InterPro" id="IPR035104">
    <property type="entry name" value="Ribosomal_protein_S1-like"/>
</dbReference>
<dbReference type="GO" id="GO:0022627">
    <property type="term" value="C:cytosolic small ribosomal subunit"/>
    <property type="evidence" value="ECO:0007669"/>
    <property type="project" value="TreeGrafter"/>
</dbReference>
<dbReference type="PANTHER" id="PTHR10724:SF7">
    <property type="entry name" value="SMALL RIBOSOMAL SUBUNIT PROTEIN BS1C"/>
    <property type="match status" value="1"/>
</dbReference>
<evidence type="ECO:0000256" key="4">
    <source>
        <dbReference type="ARBA" id="ARBA00022980"/>
    </source>
</evidence>
<sequence>MAQDTSMEEFEALLNESLEMDTPNEGSVVKGRVIAVEAGQAIIDVGYKMEGRVDLKEFANPGESPDINVGDEVEVYLRQVENARGEAVISREMARREEAWDRLEKAYADEERVEGAIFGRVKGGFTVDLGGAVAFLPGSQVDVRPVRDAGPLMGLKQPFQILKMDRRRGNIVVSRRAILEESRAEQRAEVIANLTEGQAVDGVVKNITEYGAFVDLGGVDGLLHVTDMAWRRVNHPSEILSIGETVKVQVIKINKETHRISLGMKQLQADPWDTVEQKFALGSVHTGRVTNITDYGAFVELEPGVEGLVHVSEMSWTKKNVHPGKIVSTSQEVDVMVLEIDSAKRRVSLGLKQTMRNPWEVFAETHPAGTEVEGEVKNITEFGLFIGLPGDIDGMVHLSDLSWDQRGEQAIQEYRKGDIVKAKVSEVDIEKERISLSIKELGEDPFAEAIGGVKRGSIVTVEVTKIEDGGIEVEYEGMKSFIRRSDLSRDRSEQRPERFQPGDKVDVRVTQVDSKTRKLGLSIKAREIAEEKEAVEQYGSSDSGASLGDILGAALRGNDDQ</sequence>
<feature type="domain" description="S1 motif" evidence="9">
    <location>
        <begin position="26"/>
        <end position="92"/>
    </location>
</feature>
<feature type="domain" description="S1 motif" evidence="9">
    <location>
        <begin position="282"/>
        <end position="352"/>
    </location>
</feature>
<dbReference type="NCBIfam" id="TIGR00717">
    <property type="entry name" value="rpsA"/>
    <property type="match status" value="1"/>
</dbReference>
<organism evidence="10 11">
    <name type="scientific">Pseudoroseicyclus tamaricis</name>
    <dbReference type="NCBI Taxonomy" id="2705421"/>
    <lineage>
        <taxon>Bacteria</taxon>
        <taxon>Pseudomonadati</taxon>
        <taxon>Pseudomonadota</taxon>
        <taxon>Alphaproteobacteria</taxon>
        <taxon>Rhodobacterales</taxon>
        <taxon>Paracoccaceae</taxon>
        <taxon>Pseudoroseicyclus</taxon>
    </lineage>
</organism>
<dbReference type="GO" id="GO:0003729">
    <property type="term" value="F:mRNA binding"/>
    <property type="evidence" value="ECO:0007669"/>
    <property type="project" value="TreeGrafter"/>
</dbReference>
<dbReference type="FunFam" id="2.40.50.140:FF:000011">
    <property type="entry name" value="30S ribosomal protein S1"/>
    <property type="match status" value="1"/>
</dbReference>
<feature type="domain" description="S1 motif" evidence="9">
    <location>
        <begin position="369"/>
        <end position="439"/>
    </location>
</feature>
<feature type="domain" description="S1 motif" evidence="9">
    <location>
        <begin position="197"/>
        <end position="265"/>
    </location>
</feature>
<feature type="region of interest" description="Disordered" evidence="8">
    <location>
        <begin position="486"/>
        <end position="507"/>
    </location>
</feature>
<evidence type="ECO:0000256" key="8">
    <source>
        <dbReference type="SAM" id="MobiDB-lite"/>
    </source>
</evidence>
<evidence type="ECO:0000313" key="11">
    <source>
        <dbReference type="Proteomes" id="UP000474757"/>
    </source>
</evidence>
<dbReference type="InterPro" id="IPR000110">
    <property type="entry name" value="Ribosomal_bS1"/>
</dbReference>
<feature type="domain" description="S1 motif" evidence="9">
    <location>
        <begin position="456"/>
        <end position="524"/>
    </location>
</feature>
<evidence type="ECO:0000256" key="2">
    <source>
        <dbReference type="ARBA" id="ARBA00022737"/>
    </source>
</evidence>
<comment type="function">
    <text evidence="6 7">Binds mRNA; thus facilitating recognition of the initiation point. It is needed to translate mRNA with a short Shine-Dalgarno (SD) purine-rich sequence.</text>
</comment>
<evidence type="ECO:0000313" key="10">
    <source>
        <dbReference type="EMBL" id="NDV01436.1"/>
    </source>
</evidence>
<dbReference type="SMART" id="SM00316">
    <property type="entry name" value="S1"/>
    <property type="match status" value="6"/>
</dbReference>
<protein>
    <recommendedName>
        <fullName evidence="7">30S ribosomal protein S1</fullName>
    </recommendedName>
</protein>
<dbReference type="InterPro" id="IPR050437">
    <property type="entry name" value="Ribos_protein_bS1-like"/>
</dbReference>
<dbReference type="CDD" id="cd04465">
    <property type="entry name" value="S1_RPS1_repeat_ec2_hs2"/>
    <property type="match status" value="1"/>
</dbReference>
<evidence type="ECO:0000256" key="1">
    <source>
        <dbReference type="ARBA" id="ARBA00006767"/>
    </source>
</evidence>
<dbReference type="GO" id="GO:0003735">
    <property type="term" value="F:structural constituent of ribosome"/>
    <property type="evidence" value="ECO:0007669"/>
    <property type="project" value="InterPro"/>
</dbReference>
<feature type="domain" description="S1 motif" evidence="9">
    <location>
        <begin position="110"/>
        <end position="176"/>
    </location>
</feature>
<dbReference type="InterPro" id="IPR003029">
    <property type="entry name" value="S1_domain"/>
</dbReference>
<dbReference type="NCBIfam" id="NF004952">
    <property type="entry name" value="PRK06299.1-2"/>
    <property type="match status" value="1"/>
</dbReference>
<evidence type="ECO:0000259" key="9">
    <source>
        <dbReference type="PROSITE" id="PS50126"/>
    </source>
</evidence>
<feature type="region of interest" description="Disordered" evidence="8">
    <location>
        <begin position="534"/>
        <end position="561"/>
    </location>
</feature>
<comment type="similarity">
    <text evidence="1 7">Belongs to the bacterial ribosomal protein bS1 family.</text>
</comment>
<dbReference type="InterPro" id="IPR012340">
    <property type="entry name" value="NA-bd_OB-fold"/>
</dbReference>
<proteinExistence type="inferred from homology"/>
<dbReference type="RefSeq" id="WP_163893310.1">
    <property type="nucleotide sequence ID" value="NZ_JAAFYS010000002.1"/>
</dbReference>
<dbReference type="PROSITE" id="PS50126">
    <property type="entry name" value="S1"/>
    <property type="match status" value="6"/>
</dbReference>
<dbReference type="EMBL" id="JAAGAB010000002">
    <property type="protein sequence ID" value="NDV01436.1"/>
    <property type="molecule type" value="Genomic_DNA"/>
</dbReference>